<evidence type="ECO:0000259" key="13">
    <source>
        <dbReference type="Pfam" id="PF01288"/>
    </source>
</evidence>
<dbReference type="PANTHER" id="PTHR43071:SF1">
    <property type="entry name" value="2-AMINO-4-HYDROXY-6-HYDROXYMETHYLDIHYDROPTERIDINE PYROPHOSPHOKINASE"/>
    <property type="match status" value="1"/>
</dbReference>
<dbReference type="GO" id="GO:0005524">
    <property type="term" value="F:ATP binding"/>
    <property type="evidence" value="ECO:0007669"/>
    <property type="project" value="UniProtKB-KW"/>
</dbReference>
<evidence type="ECO:0000256" key="12">
    <source>
        <dbReference type="ARBA" id="ARBA00033413"/>
    </source>
</evidence>
<dbReference type="PANTHER" id="PTHR43071">
    <property type="entry name" value="2-AMINO-4-HYDROXY-6-HYDROXYMETHYLDIHYDROPTERIDINE PYROPHOSPHOKINASE"/>
    <property type="match status" value="1"/>
</dbReference>
<dbReference type="GO" id="GO:0016301">
    <property type="term" value="F:kinase activity"/>
    <property type="evidence" value="ECO:0007669"/>
    <property type="project" value="UniProtKB-KW"/>
</dbReference>
<reference evidence="14 15" key="1">
    <citation type="submission" date="2019-10" db="EMBL/GenBank/DDBJ databases">
        <title>New species of Slilvanegrellaceae.</title>
        <authorList>
            <person name="Pitt A."/>
            <person name="Hahn M.W."/>
        </authorList>
    </citation>
    <scope>NUCLEOTIDE SEQUENCE [LARGE SCALE GENOMIC DNA]</scope>
    <source>
        <strain evidence="14 15">SP-Ram-0.45-NSY-1</strain>
    </source>
</reference>
<evidence type="ECO:0000256" key="8">
    <source>
        <dbReference type="ARBA" id="ARBA00022840"/>
    </source>
</evidence>
<evidence type="ECO:0000256" key="3">
    <source>
        <dbReference type="ARBA" id="ARBA00013253"/>
    </source>
</evidence>
<evidence type="ECO:0000313" key="15">
    <source>
        <dbReference type="Proteomes" id="UP000437748"/>
    </source>
</evidence>
<dbReference type="GO" id="GO:0046656">
    <property type="term" value="P:folic acid biosynthetic process"/>
    <property type="evidence" value="ECO:0007669"/>
    <property type="project" value="UniProtKB-KW"/>
</dbReference>
<dbReference type="NCBIfam" id="TIGR01498">
    <property type="entry name" value="folK"/>
    <property type="match status" value="1"/>
</dbReference>
<keyword evidence="9" id="KW-0289">Folate biosynthesis</keyword>
<proteinExistence type="inferred from homology"/>
<evidence type="ECO:0000256" key="9">
    <source>
        <dbReference type="ARBA" id="ARBA00022909"/>
    </source>
</evidence>
<dbReference type="SUPFAM" id="SSF55083">
    <property type="entry name" value="6-hydroxymethyl-7,8-dihydropterin pyrophosphokinase, HPPK"/>
    <property type="match status" value="1"/>
</dbReference>
<evidence type="ECO:0000256" key="4">
    <source>
        <dbReference type="ARBA" id="ARBA00016218"/>
    </source>
</evidence>
<evidence type="ECO:0000256" key="11">
    <source>
        <dbReference type="ARBA" id="ARBA00029766"/>
    </source>
</evidence>
<name>A0A6N6VUI6_9BACT</name>
<keyword evidence="15" id="KW-1185">Reference proteome</keyword>
<evidence type="ECO:0000256" key="1">
    <source>
        <dbReference type="ARBA" id="ARBA00005051"/>
    </source>
</evidence>
<dbReference type="EC" id="2.7.6.3" evidence="3"/>
<comment type="similarity">
    <text evidence="2">Belongs to the HPPK family.</text>
</comment>
<keyword evidence="5 14" id="KW-0808">Transferase</keyword>
<evidence type="ECO:0000256" key="6">
    <source>
        <dbReference type="ARBA" id="ARBA00022741"/>
    </source>
</evidence>
<dbReference type="AlphaFoldDB" id="A0A6N6VUI6"/>
<dbReference type="Pfam" id="PF01288">
    <property type="entry name" value="HPPK"/>
    <property type="match status" value="1"/>
</dbReference>
<keyword evidence="6" id="KW-0547">Nucleotide-binding</keyword>
<dbReference type="Proteomes" id="UP000437748">
    <property type="component" value="Unassembled WGS sequence"/>
</dbReference>
<comment type="caution">
    <text evidence="14">The sequence shown here is derived from an EMBL/GenBank/DDBJ whole genome shotgun (WGS) entry which is preliminary data.</text>
</comment>
<organism evidence="14 15">
    <name type="scientific">Silvanigrella paludirubra</name>
    <dbReference type="NCBI Taxonomy" id="2499159"/>
    <lineage>
        <taxon>Bacteria</taxon>
        <taxon>Pseudomonadati</taxon>
        <taxon>Bdellovibrionota</taxon>
        <taxon>Oligoflexia</taxon>
        <taxon>Silvanigrellales</taxon>
        <taxon>Silvanigrellaceae</taxon>
        <taxon>Silvanigrella</taxon>
    </lineage>
</organism>
<evidence type="ECO:0000256" key="2">
    <source>
        <dbReference type="ARBA" id="ARBA00005810"/>
    </source>
</evidence>
<dbReference type="UniPathway" id="UPA00077">
    <property type="reaction ID" value="UER00155"/>
</dbReference>
<dbReference type="InterPro" id="IPR035907">
    <property type="entry name" value="Hppk_sf"/>
</dbReference>
<evidence type="ECO:0000256" key="7">
    <source>
        <dbReference type="ARBA" id="ARBA00022777"/>
    </source>
</evidence>
<evidence type="ECO:0000313" key="14">
    <source>
        <dbReference type="EMBL" id="KAB8040005.1"/>
    </source>
</evidence>
<accession>A0A6N6VUI6</accession>
<dbReference type="RefSeq" id="WP_153419718.1">
    <property type="nucleotide sequence ID" value="NZ_WFLM01000002.1"/>
</dbReference>
<sequence length="177" mass="21570">MRLFFCKSPKMQPFKNMYKYILAFGSNVGDRQKNLHKSLILLNKHIMITKQSTWKETKPLSHPEYDTSDHENYVNFICEAETHYNPLELYCIISEIEDAIGHPRERRWMPRSLDIDILLCAEFENKPFSECKPYHYSEEPNFFVPHRDYFNRSFWRDMVEDEFKIPKEQILKHFKFY</sequence>
<dbReference type="OrthoDB" id="9808041at2"/>
<gene>
    <name evidence="14" type="primary">folK</name>
    <name evidence="14" type="ORF">GCL60_07000</name>
</gene>
<dbReference type="EMBL" id="WFLM01000002">
    <property type="protein sequence ID" value="KAB8040005.1"/>
    <property type="molecule type" value="Genomic_DNA"/>
</dbReference>
<evidence type="ECO:0000256" key="5">
    <source>
        <dbReference type="ARBA" id="ARBA00022679"/>
    </source>
</evidence>
<comment type="pathway">
    <text evidence="1">Cofactor biosynthesis; tetrahydrofolate biosynthesis; 2-amino-4-hydroxy-6-hydroxymethyl-7,8-dihydropteridine diphosphate from 7,8-dihydroneopterin triphosphate: step 4/4.</text>
</comment>
<dbReference type="GO" id="GO:0003848">
    <property type="term" value="F:2-amino-4-hydroxy-6-hydroxymethyldihydropteridine diphosphokinase activity"/>
    <property type="evidence" value="ECO:0007669"/>
    <property type="project" value="UniProtKB-EC"/>
</dbReference>
<feature type="domain" description="7,8-dihydro-6-hydroxymethylpterin-pyrophosphokinase" evidence="13">
    <location>
        <begin position="21"/>
        <end position="155"/>
    </location>
</feature>
<dbReference type="InterPro" id="IPR000550">
    <property type="entry name" value="Hppk"/>
</dbReference>
<dbReference type="GO" id="GO:0046654">
    <property type="term" value="P:tetrahydrofolate biosynthetic process"/>
    <property type="evidence" value="ECO:0007669"/>
    <property type="project" value="UniProtKB-UniPathway"/>
</dbReference>
<evidence type="ECO:0000256" key="10">
    <source>
        <dbReference type="ARBA" id="ARBA00029409"/>
    </source>
</evidence>
<dbReference type="Gene3D" id="3.30.70.560">
    <property type="entry name" value="7,8-Dihydro-6-hydroxymethylpterin-pyrophosphokinase HPPK"/>
    <property type="match status" value="1"/>
</dbReference>
<keyword evidence="7 14" id="KW-0418">Kinase</keyword>
<protein>
    <recommendedName>
        <fullName evidence="4">2-amino-4-hydroxy-6-hydroxymethyldihydropteridine pyrophosphokinase</fullName>
        <ecNumber evidence="3">2.7.6.3</ecNumber>
    </recommendedName>
    <alternativeName>
        <fullName evidence="11">6-hydroxymethyl-7,8-dihydropterin pyrophosphokinase</fullName>
    </alternativeName>
    <alternativeName>
        <fullName evidence="12">7,8-dihydro-6-hydroxymethylpterin-pyrophosphokinase</fullName>
    </alternativeName>
</protein>
<keyword evidence="8" id="KW-0067">ATP-binding</keyword>
<comment type="function">
    <text evidence="10">Catalyzes the transfer of pyrophosphate from adenosine triphosphate (ATP) to 6-hydroxymethyl-7,8-dihydropterin, an enzymatic step in folate biosynthesis pathway.</text>
</comment>